<feature type="compositionally biased region" description="Basic and acidic residues" evidence="1">
    <location>
        <begin position="15"/>
        <end position="25"/>
    </location>
</feature>
<comment type="caution">
    <text evidence="2">The sequence shown here is derived from an EMBL/GenBank/DDBJ whole genome shotgun (WGS) entry which is preliminary data.</text>
</comment>
<feature type="region of interest" description="Disordered" evidence="1">
    <location>
        <begin position="1"/>
        <end position="25"/>
    </location>
</feature>
<evidence type="ECO:0000313" key="2">
    <source>
        <dbReference type="EMBL" id="RIA36337.1"/>
    </source>
</evidence>
<dbReference type="Proteomes" id="UP000265836">
    <property type="component" value="Unassembled WGS sequence"/>
</dbReference>
<accession>A0A397NM73</accession>
<organism evidence="2 3">
    <name type="scientific">Ectopseudomonas oleovorans</name>
    <name type="common">Pseudomonas oleovorans</name>
    <dbReference type="NCBI Taxonomy" id="301"/>
    <lineage>
        <taxon>Bacteria</taxon>
        <taxon>Pseudomonadati</taxon>
        <taxon>Pseudomonadota</taxon>
        <taxon>Gammaproteobacteria</taxon>
        <taxon>Pseudomonadales</taxon>
        <taxon>Pseudomonadaceae</taxon>
        <taxon>Ectopseudomonas</taxon>
    </lineage>
</organism>
<sequence>MRVGINNNTSKGHHTFTENRTPTDRRGWMQHIAEVSPRSLQLKQLAVANNIVADSHDYSVVSFEHALEHCRITDDLPRTIATQLWPGIVKKIYNLPTTTLGSVSYDLAMATGPKNRKPAHCSCPVNFDIVASPLALIPSRLKTFQSVKAMILISNHSD</sequence>
<evidence type="ECO:0000256" key="1">
    <source>
        <dbReference type="SAM" id="MobiDB-lite"/>
    </source>
</evidence>
<name>A0A397NM73_ECTOL</name>
<evidence type="ECO:0000313" key="3">
    <source>
        <dbReference type="Proteomes" id="UP000265836"/>
    </source>
</evidence>
<proteinExistence type="predicted"/>
<gene>
    <name evidence="2" type="ORF">DFO61_0809</name>
</gene>
<feature type="compositionally biased region" description="Polar residues" evidence="1">
    <location>
        <begin position="1"/>
        <end position="10"/>
    </location>
</feature>
<reference evidence="2 3" key="1">
    <citation type="submission" date="2018-08" db="EMBL/GenBank/DDBJ databases">
        <title>Genome sequencing of rice bacterial endophytes.</title>
        <authorList>
            <person name="Venturi V."/>
        </authorList>
    </citation>
    <scope>NUCLEOTIDE SEQUENCE [LARGE SCALE GENOMIC DNA]</scope>
    <source>
        <strain evidence="2 3">E1205</strain>
    </source>
</reference>
<dbReference type="EMBL" id="QXDA01000001">
    <property type="protein sequence ID" value="RIA36337.1"/>
    <property type="molecule type" value="Genomic_DNA"/>
</dbReference>
<dbReference type="AlphaFoldDB" id="A0A397NM73"/>
<protein>
    <submittedName>
        <fullName evidence="2">Uncharacterized protein</fullName>
    </submittedName>
</protein>